<keyword evidence="5" id="KW-1185">Reference proteome</keyword>
<dbReference type="AlphaFoldDB" id="A0A7J0DU61"/>
<protein>
    <submittedName>
        <fullName evidence="4">TBP-associated factor 5</fullName>
    </submittedName>
</protein>
<reference evidence="5" key="1">
    <citation type="submission" date="2019-07" db="EMBL/GenBank/DDBJ databases">
        <title>De Novo Assembly of kiwifruit Actinidia rufa.</title>
        <authorList>
            <person name="Sugita-Konishi S."/>
            <person name="Sato K."/>
            <person name="Mori E."/>
            <person name="Abe Y."/>
            <person name="Kisaki G."/>
            <person name="Hamano K."/>
            <person name="Suezawa K."/>
            <person name="Otani M."/>
            <person name="Fukuda T."/>
            <person name="Manabe T."/>
            <person name="Gomi K."/>
            <person name="Tabuchi M."/>
            <person name="Akimitsu K."/>
            <person name="Kataoka I."/>
        </authorList>
    </citation>
    <scope>NUCLEOTIDE SEQUENCE [LARGE SCALE GENOMIC DNA]</scope>
    <source>
        <strain evidence="5">cv. Fuchu</strain>
    </source>
</reference>
<dbReference type="InterPro" id="IPR037264">
    <property type="entry name" value="TFIID_NTD2_sf"/>
</dbReference>
<evidence type="ECO:0000256" key="2">
    <source>
        <dbReference type="ARBA" id="ARBA00023242"/>
    </source>
</evidence>
<evidence type="ECO:0000313" key="4">
    <source>
        <dbReference type="EMBL" id="GFS42584.1"/>
    </source>
</evidence>
<dbReference type="PANTHER" id="PTHR19879">
    <property type="entry name" value="TRANSCRIPTION INITIATION FACTOR TFIID"/>
    <property type="match status" value="1"/>
</dbReference>
<dbReference type="OrthoDB" id="10266330at2759"/>
<comment type="subcellular location">
    <subcellularLocation>
        <location evidence="1">Nucleus</location>
    </subcellularLocation>
</comment>
<evidence type="ECO:0000259" key="3">
    <source>
        <dbReference type="Pfam" id="PF04494"/>
    </source>
</evidence>
<dbReference type="Proteomes" id="UP000585474">
    <property type="component" value="Unassembled WGS sequence"/>
</dbReference>
<evidence type="ECO:0000256" key="1">
    <source>
        <dbReference type="ARBA" id="ARBA00004123"/>
    </source>
</evidence>
<organism evidence="4 5">
    <name type="scientific">Actinidia rufa</name>
    <dbReference type="NCBI Taxonomy" id="165716"/>
    <lineage>
        <taxon>Eukaryota</taxon>
        <taxon>Viridiplantae</taxon>
        <taxon>Streptophyta</taxon>
        <taxon>Embryophyta</taxon>
        <taxon>Tracheophyta</taxon>
        <taxon>Spermatophyta</taxon>
        <taxon>Magnoliopsida</taxon>
        <taxon>eudicotyledons</taxon>
        <taxon>Gunneridae</taxon>
        <taxon>Pentapetalae</taxon>
        <taxon>asterids</taxon>
        <taxon>Ericales</taxon>
        <taxon>Actinidiaceae</taxon>
        <taxon>Actinidia</taxon>
    </lineage>
</organism>
<comment type="caution">
    <text evidence="4">The sequence shown here is derived from an EMBL/GenBank/DDBJ whole genome shotgun (WGS) entry which is preliminary data.</text>
</comment>
<sequence length="130" mass="15215">MQHELLRVLYPVFIHCFMDLVAKGHIQEARAFFNSFREDHEMMHLRDLQKLEGVLSPSHLEEMEFAHSLRQSKVNIKICQCDKRFFWSGVEMSISVQNLNGWMFAVQRRKEVWGLEASKSGSGIGLQYNV</sequence>
<dbReference type="InterPro" id="IPR007582">
    <property type="entry name" value="TFIID_NTD2"/>
</dbReference>
<dbReference type="GO" id="GO:0005669">
    <property type="term" value="C:transcription factor TFIID complex"/>
    <property type="evidence" value="ECO:0007669"/>
    <property type="project" value="TreeGrafter"/>
</dbReference>
<name>A0A7J0DU61_9ERIC</name>
<dbReference type="EMBL" id="BJWL01000401">
    <property type="protein sequence ID" value="GFS42584.1"/>
    <property type="molecule type" value="Genomic_DNA"/>
</dbReference>
<keyword evidence="2" id="KW-0539">Nucleus</keyword>
<dbReference type="SUPFAM" id="SSF160897">
    <property type="entry name" value="Taf5 N-terminal domain-like"/>
    <property type="match status" value="1"/>
</dbReference>
<dbReference type="Gene3D" id="1.25.40.500">
    <property type="entry name" value="TFIID subunit TAF5, NTD2 domain"/>
    <property type="match status" value="1"/>
</dbReference>
<dbReference type="GO" id="GO:0006367">
    <property type="term" value="P:transcription initiation at RNA polymerase II promoter"/>
    <property type="evidence" value="ECO:0007669"/>
    <property type="project" value="TreeGrafter"/>
</dbReference>
<dbReference type="GO" id="GO:0016251">
    <property type="term" value="F:RNA polymerase II general transcription initiation factor activity"/>
    <property type="evidence" value="ECO:0007669"/>
    <property type="project" value="TreeGrafter"/>
</dbReference>
<evidence type="ECO:0000313" key="5">
    <source>
        <dbReference type="Proteomes" id="UP000585474"/>
    </source>
</evidence>
<dbReference type="Pfam" id="PF04494">
    <property type="entry name" value="TFIID_NTD2"/>
    <property type="match status" value="1"/>
</dbReference>
<dbReference type="PANTHER" id="PTHR19879:SF1">
    <property type="entry name" value="CANNONBALL-RELATED"/>
    <property type="match status" value="1"/>
</dbReference>
<dbReference type="CDD" id="cd08044">
    <property type="entry name" value="TAF5_NTD2"/>
    <property type="match status" value="1"/>
</dbReference>
<gene>
    <name evidence="4" type="ORF">Acr_00g0080690</name>
</gene>
<proteinExistence type="predicted"/>
<feature type="domain" description="TFIID subunit TAF5 NTD2" evidence="3">
    <location>
        <begin position="2"/>
        <end position="81"/>
    </location>
</feature>
<accession>A0A7J0DU61</accession>